<sequence length="20" mass="2434">MLSILFKHSSSLRTIHRFLF</sequence>
<organism evidence="1 2">
    <name type="scientific">Papaver somniferum</name>
    <name type="common">Opium poppy</name>
    <dbReference type="NCBI Taxonomy" id="3469"/>
    <lineage>
        <taxon>Eukaryota</taxon>
        <taxon>Viridiplantae</taxon>
        <taxon>Streptophyta</taxon>
        <taxon>Embryophyta</taxon>
        <taxon>Tracheophyta</taxon>
        <taxon>Spermatophyta</taxon>
        <taxon>Magnoliopsida</taxon>
        <taxon>Ranunculales</taxon>
        <taxon>Papaveraceae</taxon>
        <taxon>Papaveroideae</taxon>
        <taxon>Papaver</taxon>
    </lineage>
</organism>
<reference evidence="1 2" key="1">
    <citation type="journal article" date="2018" name="Science">
        <title>The opium poppy genome and morphinan production.</title>
        <authorList>
            <person name="Guo L."/>
            <person name="Winzer T."/>
            <person name="Yang X."/>
            <person name="Li Y."/>
            <person name="Ning Z."/>
            <person name="He Z."/>
            <person name="Teodor R."/>
            <person name="Lu Y."/>
            <person name="Bowser T.A."/>
            <person name="Graham I.A."/>
            <person name="Ye K."/>
        </authorList>
    </citation>
    <scope>NUCLEOTIDE SEQUENCE [LARGE SCALE GENOMIC DNA]</scope>
    <source>
        <strain evidence="2">cv. HN1</strain>
        <tissue evidence="1">Leaves</tissue>
    </source>
</reference>
<evidence type="ECO:0000313" key="1">
    <source>
        <dbReference type="EMBL" id="RZC45174.1"/>
    </source>
</evidence>
<name>A0A4Y7I8M5_PAPSO</name>
<gene>
    <name evidence="1" type="ORF">C5167_038129</name>
</gene>
<keyword evidence="2" id="KW-1185">Reference proteome</keyword>
<protein>
    <submittedName>
        <fullName evidence="1">Uncharacterized protein</fullName>
    </submittedName>
</protein>
<proteinExistence type="predicted"/>
<accession>A0A4Y7I8M5</accession>
<evidence type="ECO:0000313" key="2">
    <source>
        <dbReference type="Proteomes" id="UP000316621"/>
    </source>
</evidence>
<dbReference type="EMBL" id="CM010715">
    <property type="protein sequence ID" value="RZC45174.1"/>
    <property type="molecule type" value="Genomic_DNA"/>
</dbReference>
<dbReference type="Proteomes" id="UP000316621">
    <property type="component" value="Chromosome 1"/>
</dbReference>
<dbReference type="AlphaFoldDB" id="A0A4Y7I8M5"/>